<evidence type="ECO:0000313" key="3">
    <source>
        <dbReference type="WBParaSite" id="HPLM_0001320401-mRNA-1"/>
    </source>
</evidence>
<accession>A0A0N4WPC2</accession>
<gene>
    <name evidence="1" type="ORF">HPLM_LOCUS13196</name>
</gene>
<evidence type="ECO:0000313" key="2">
    <source>
        <dbReference type="Proteomes" id="UP000268014"/>
    </source>
</evidence>
<dbReference type="EMBL" id="UZAF01018117">
    <property type="protein sequence ID" value="VDO48121.1"/>
    <property type="molecule type" value="Genomic_DNA"/>
</dbReference>
<reference evidence="3" key="1">
    <citation type="submission" date="2017-02" db="UniProtKB">
        <authorList>
            <consortium name="WormBaseParasite"/>
        </authorList>
    </citation>
    <scope>IDENTIFICATION</scope>
</reference>
<name>A0A0N4WPC2_HAEPC</name>
<evidence type="ECO:0000313" key="1">
    <source>
        <dbReference type="EMBL" id="VDO48121.1"/>
    </source>
</evidence>
<reference evidence="1 2" key="2">
    <citation type="submission" date="2018-11" db="EMBL/GenBank/DDBJ databases">
        <authorList>
            <consortium name="Pathogen Informatics"/>
        </authorList>
    </citation>
    <scope>NUCLEOTIDE SEQUENCE [LARGE SCALE GENOMIC DNA]</scope>
    <source>
        <strain evidence="1 2">MHpl1</strain>
    </source>
</reference>
<organism evidence="3">
    <name type="scientific">Haemonchus placei</name>
    <name type="common">Barber's pole worm</name>
    <dbReference type="NCBI Taxonomy" id="6290"/>
    <lineage>
        <taxon>Eukaryota</taxon>
        <taxon>Metazoa</taxon>
        <taxon>Ecdysozoa</taxon>
        <taxon>Nematoda</taxon>
        <taxon>Chromadorea</taxon>
        <taxon>Rhabditida</taxon>
        <taxon>Rhabditina</taxon>
        <taxon>Rhabditomorpha</taxon>
        <taxon>Strongyloidea</taxon>
        <taxon>Trichostrongylidae</taxon>
        <taxon>Haemonchus</taxon>
    </lineage>
</organism>
<dbReference type="Proteomes" id="UP000268014">
    <property type="component" value="Unassembled WGS sequence"/>
</dbReference>
<proteinExistence type="predicted"/>
<sequence>SSSTTHIFYHQISNCSVFEDFPKTIATPWIKRFTRYPCFGTSHKHSKLETCPTIKNSNLQVFDDSSLLHKSFVAPNKFEHLSIQLATFIKIGSSKISENVHLQLLGQPIPRKMILNQSC</sequence>
<dbReference type="WBParaSite" id="HPLM_0001320401-mRNA-1">
    <property type="protein sequence ID" value="HPLM_0001320401-mRNA-1"/>
    <property type="gene ID" value="HPLM_0001320401"/>
</dbReference>
<protein>
    <submittedName>
        <fullName evidence="3">Ovule protein</fullName>
    </submittedName>
</protein>
<keyword evidence="2" id="KW-1185">Reference proteome</keyword>
<dbReference type="AlphaFoldDB" id="A0A0N4WPC2"/>